<dbReference type="EMBL" id="JAGMVJ010000005">
    <property type="protein sequence ID" value="KAH7090171.1"/>
    <property type="molecule type" value="Genomic_DNA"/>
</dbReference>
<protein>
    <recommendedName>
        <fullName evidence="2">Nephrocystin 3-like N-terminal domain-containing protein</fullName>
    </recommendedName>
</protein>
<dbReference type="PANTHER" id="PTHR10039">
    <property type="entry name" value="AMELOGENIN"/>
    <property type="match status" value="1"/>
</dbReference>
<dbReference type="Proteomes" id="UP000813461">
    <property type="component" value="Unassembled WGS sequence"/>
</dbReference>
<evidence type="ECO:0000313" key="4">
    <source>
        <dbReference type="Proteomes" id="UP000813461"/>
    </source>
</evidence>
<keyword evidence="1" id="KW-0677">Repeat</keyword>
<accession>A0A8K0RCL8</accession>
<dbReference type="PANTHER" id="PTHR10039:SF5">
    <property type="entry name" value="NACHT DOMAIN-CONTAINING PROTEIN"/>
    <property type="match status" value="1"/>
</dbReference>
<dbReference type="AlphaFoldDB" id="A0A8K0RCL8"/>
<keyword evidence="4" id="KW-1185">Reference proteome</keyword>
<proteinExistence type="predicted"/>
<comment type="caution">
    <text evidence="3">The sequence shown here is derived from an EMBL/GenBank/DDBJ whole genome shotgun (WGS) entry which is preliminary data.</text>
</comment>
<gene>
    <name evidence="3" type="ORF">FB567DRAFT_519252</name>
</gene>
<dbReference type="Pfam" id="PF24883">
    <property type="entry name" value="NPHP3_N"/>
    <property type="match status" value="1"/>
</dbReference>
<reference evidence="3" key="1">
    <citation type="journal article" date="2021" name="Nat. Commun.">
        <title>Genetic determinants of endophytism in the Arabidopsis root mycobiome.</title>
        <authorList>
            <person name="Mesny F."/>
            <person name="Miyauchi S."/>
            <person name="Thiergart T."/>
            <person name="Pickel B."/>
            <person name="Atanasova L."/>
            <person name="Karlsson M."/>
            <person name="Huettel B."/>
            <person name="Barry K.W."/>
            <person name="Haridas S."/>
            <person name="Chen C."/>
            <person name="Bauer D."/>
            <person name="Andreopoulos W."/>
            <person name="Pangilinan J."/>
            <person name="LaButti K."/>
            <person name="Riley R."/>
            <person name="Lipzen A."/>
            <person name="Clum A."/>
            <person name="Drula E."/>
            <person name="Henrissat B."/>
            <person name="Kohler A."/>
            <person name="Grigoriev I.V."/>
            <person name="Martin F.M."/>
            <person name="Hacquard S."/>
        </authorList>
    </citation>
    <scope>NUCLEOTIDE SEQUENCE</scope>
    <source>
        <strain evidence="3">MPI-SDFR-AT-0120</strain>
    </source>
</reference>
<dbReference type="InterPro" id="IPR027417">
    <property type="entry name" value="P-loop_NTPase"/>
</dbReference>
<feature type="domain" description="Nephrocystin 3-like N-terminal" evidence="2">
    <location>
        <begin position="72"/>
        <end position="234"/>
    </location>
</feature>
<sequence>MASVPARSHAHLREEANVAYASHQQILDRILVHLHYQVQDYRFETIEEAHPATLHWALQDSNNEASGHIGLYKWLREGDGLYWIAGKLGSGKSTLMKFLYQHPRVRQALRAWAGNSRLITIKIFLWDLGDTLQSSAAGFFRSSLSQALKQEPSLAHVLFAEQYQYGAEWSSFPTLHDLKRALDRLLHHSMDSIKIALMIDGLHKVDTTDRDMTDIVRFVMAATASPGIKALVSSSPSLTFATAFKSCPSLTLEKHTHNDITMFVNDKLVQHNRMAVLSRKQPQDVQALVDYIVENASGVFLWVTLAIQSLLEGLSQYDTFYELRERLLLPLAIEDYYEHIVRRVTEQSNLHRIEASRIIQLLVCSEREDLGPLSSDVLFSVLEPSPSSPISGSTKPIENMRPQYPSDMAGVLNNLWMGLLVIREGRDSGTIEYVHFSVRHFLDRWDVWDRITAATKDSGFDARAILVRASVYKEDHESPVSDKVTPAQKPDAWHTATARHIFLVTRSLEWALSSSSSTVANEKGKDKDKEKEYLPQENLTVQEFEQLTNGIYQALSAVQHWAIVVASPGNILAGTMFELLRSGRFGAPLKMGSIILRETRCGVPIWRFGSYEGHTYLDDDTILDNAYKSNAEVGTVYDAFDRNCQAFAERLITRIQAPIAKYHIFKGIVGENPDFPKEEAPRIMKRRCLEWDHWNAMIPSENVYQVERRKKNRNLRSFPHTLVALTRVASTLLTIAAIYNALFINRPWLMAINTLLLGWTISHARFGSLGLSFLRLFMNGSPKQLTSSEAQLDEIIDNIGRLELQALEERFADIMCRVNVVLAGSEREPE</sequence>
<organism evidence="3 4">
    <name type="scientific">Paraphoma chrysanthemicola</name>
    <dbReference type="NCBI Taxonomy" id="798071"/>
    <lineage>
        <taxon>Eukaryota</taxon>
        <taxon>Fungi</taxon>
        <taxon>Dikarya</taxon>
        <taxon>Ascomycota</taxon>
        <taxon>Pezizomycotina</taxon>
        <taxon>Dothideomycetes</taxon>
        <taxon>Pleosporomycetidae</taxon>
        <taxon>Pleosporales</taxon>
        <taxon>Pleosporineae</taxon>
        <taxon>Phaeosphaeriaceae</taxon>
        <taxon>Paraphoma</taxon>
    </lineage>
</organism>
<dbReference type="OrthoDB" id="443402at2759"/>
<dbReference type="SUPFAM" id="SSF52540">
    <property type="entry name" value="P-loop containing nucleoside triphosphate hydrolases"/>
    <property type="match status" value="1"/>
</dbReference>
<name>A0A8K0RCL8_9PLEO</name>
<evidence type="ECO:0000313" key="3">
    <source>
        <dbReference type="EMBL" id="KAH7090171.1"/>
    </source>
</evidence>
<evidence type="ECO:0000256" key="1">
    <source>
        <dbReference type="ARBA" id="ARBA00022737"/>
    </source>
</evidence>
<evidence type="ECO:0000259" key="2">
    <source>
        <dbReference type="Pfam" id="PF24883"/>
    </source>
</evidence>
<dbReference type="InterPro" id="IPR056884">
    <property type="entry name" value="NPHP3-like_N"/>
</dbReference>